<evidence type="ECO:0000313" key="1">
    <source>
        <dbReference type="EMBL" id="KAJ0095035.1"/>
    </source>
</evidence>
<protein>
    <submittedName>
        <fullName evidence="1">Uncharacterized protein</fullName>
    </submittedName>
</protein>
<organism evidence="1 2">
    <name type="scientific">Pistacia atlantica</name>
    <dbReference type="NCBI Taxonomy" id="434234"/>
    <lineage>
        <taxon>Eukaryota</taxon>
        <taxon>Viridiplantae</taxon>
        <taxon>Streptophyta</taxon>
        <taxon>Embryophyta</taxon>
        <taxon>Tracheophyta</taxon>
        <taxon>Spermatophyta</taxon>
        <taxon>Magnoliopsida</taxon>
        <taxon>eudicotyledons</taxon>
        <taxon>Gunneridae</taxon>
        <taxon>Pentapetalae</taxon>
        <taxon>rosids</taxon>
        <taxon>malvids</taxon>
        <taxon>Sapindales</taxon>
        <taxon>Anacardiaceae</taxon>
        <taxon>Pistacia</taxon>
    </lineage>
</organism>
<sequence length="216" mass="25169">MSQYQGDEDHKIKAKPEESKEGIVLKVYMHCKGCEEYGSALPSRFQCNIHSIFYVYPRETCAIFCSYQLINPLGVEEIMIDRANNKVIVRGKNADPEKIFRRIRKKYSTNIELLSPKPKPVEVFQHKKEPEKKEPQPQVKVVIFKMYMHCEGCVHDIKRNIVRMEGVLSVEADMGKSEVKVKGIFDPPKLGEKINQKTWKVRGDRETRRRRSKEGE</sequence>
<reference evidence="2" key="1">
    <citation type="journal article" date="2023" name="G3 (Bethesda)">
        <title>Genome assembly and association tests identify interacting loci associated with vigor, precocity, and sex in interspecific pistachio rootstocks.</title>
        <authorList>
            <person name="Palmer W."/>
            <person name="Jacygrad E."/>
            <person name="Sagayaradj S."/>
            <person name="Cavanaugh K."/>
            <person name="Han R."/>
            <person name="Bertier L."/>
            <person name="Beede B."/>
            <person name="Kafkas S."/>
            <person name="Golino D."/>
            <person name="Preece J."/>
            <person name="Michelmore R."/>
        </authorList>
    </citation>
    <scope>NUCLEOTIDE SEQUENCE [LARGE SCALE GENOMIC DNA]</scope>
</reference>
<keyword evidence="2" id="KW-1185">Reference proteome</keyword>
<name>A0ACC1B7Y2_9ROSI</name>
<dbReference type="EMBL" id="CM047902">
    <property type="protein sequence ID" value="KAJ0095035.1"/>
    <property type="molecule type" value="Genomic_DNA"/>
</dbReference>
<evidence type="ECO:0000313" key="2">
    <source>
        <dbReference type="Proteomes" id="UP001164250"/>
    </source>
</evidence>
<accession>A0ACC1B7Y2</accession>
<dbReference type="Proteomes" id="UP001164250">
    <property type="component" value="Chromosome 6"/>
</dbReference>
<comment type="caution">
    <text evidence="1">The sequence shown here is derived from an EMBL/GenBank/DDBJ whole genome shotgun (WGS) entry which is preliminary data.</text>
</comment>
<gene>
    <name evidence="1" type="ORF">Patl1_16978</name>
</gene>
<proteinExistence type="predicted"/>